<evidence type="ECO:0000313" key="2">
    <source>
        <dbReference type="EMBL" id="KAK1133362.1"/>
    </source>
</evidence>
<sequence>MAISTDSQKINEAITFLVNNVEILTKQINKQNENYTNEDDLLRKLIKRSNIYDETIENLERSIKKLETEDDQQNHQLTAHLVPPGLRQTVDKVPRTMQLGVGKRGDPTLNAAIGERPKTSRLFVTDIVILSPSRDKNGKKYGKRLSKNKGSIYLFSQYRCNINKTN</sequence>
<dbReference type="EMBL" id="JAHYIQ010000003">
    <property type="protein sequence ID" value="KAK1133362.1"/>
    <property type="molecule type" value="Genomic_DNA"/>
</dbReference>
<reference evidence="2" key="1">
    <citation type="submission" date="2021-10" db="EMBL/GenBank/DDBJ databases">
        <title>Melipona bicolor Genome sequencing and assembly.</title>
        <authorList>
            <person name="Araujo N.S."/>
            <person name="Arias M.C."/>
        </authorList>
    </citation>
    <scope>NUCLEOTIDE SEQUENCE</scope>
    <source>
        <strain evidence="2">USP_2M_L1-L4_2017</strain>
        <tissue evidence="2">Whole body</tissue>
    </source>
</reference>
<comment type="caution">
    <text evidence="2">The sequence shown here is derived from an EMBL/GenBank/DDBJ whole genome shotgun (WGS) entry which is preliminary data.</text>
</comment>
<proteinExistence type="predicted"/>
<gene>
    <name evidence="2" type="ORF">K0M31_011177</name>
</gene>
<accession>A0AA40GA90</accession>
<evidence type="ECO:0000313" key="3">
    <source>
        <dbReference type="Proteomes" id="UP001177670"/>
    </source>
</evidence>
<feature type="coiled-coil region" evidence="1">
    <location>
        <begin position="14"/>
        <end position="76"/>
    </location>
</feature>
<evidence type="ECO:0000256" key="1">
    <source>
        <dbReference type="SAM" id="Coils"/>
    </source>
</evidence>
<keyword evidence="1" id="KW-0175">Coiled coil</keyword>
<dbReference type="AlphaFoldDB" id="A0AA40GA90"/>
<keyword evidence="3" id="KW-1185">Reference proteome</keyword>
<protein>
    <submittedName>
        <fullName evidence="2">Uncharacterized protein</fullName>
    </submittedName>
</protein>
<name>A0AA40GA90_9HYME</name>
<dbReference type="Proteomes" id="UP001177670">
    <property type="component" value="Unassembled WGS sequence"/>
</dbReference>
<organism evidence="2 3">
    <name type="scientific">Melipona bicolor</name>
    <dbReference type="NCBI Taxonomy" id="60889"/>
    <lineage>
        <taxon>Eukaryota</taxon>
        <taxon>Metazoa</taxon>
        <taxon>Ecdysozoa</taxon>
        <taxon>Arthropoda</taxon>
        <taxon>Hexapoda</taxon>
        <taxon>Insecta</taxon>
        <taxon>Pterygota</taxon>
        <taxon>Neoptera</taxon>
        <taxon>Endopterygota</taxon>
        <taxon>Hymenoptera</taxon>
        <taxon>Apocrita</taxon>
        <taxon>Aculeata</taxon>
        <taxon>Apoidea</taxon>
        <taxon>Anthophila</taxon>
        <taxon>Apidae</taxon>
        <taxon>Melipona</taxon>
    </lineage>
</organism>